<keyword evidence="1" id="KW-0812">Transmembrane</keyword>
<name>A0A096BBV6_FLAPL</name>
<organism evidence="2 3">
    <name type="scientific">Flavonifractor plautii 1_3_50AFAA</name>
    <dbReference type="NCBI Taxonomy" id="742738"/>
    <lineage>
        <taxon>Bacteria</taxon>
        <taxon>Bacillati</taxon>
        <taxon>Bacillota</taxon>
        <taxon>Clostridia</taxon>
        <taxon>Eubacteriales</taxon>
        <taxon>Oscillospiraceae</taxon>
        <taxon>Flavonifractor</taxon>
    </lineage>
</organism>
<keyword evidence="1" id="KW-0472">Membrane</keyword>
<accession>A0A096BBV6</accession>
<proteinExistence type="predicted"/>
<evidence type="ECO:0000313" key="3">
    <source>
        <dbReference type="Proteomes" id="UP000029585"/>
    </source>
</evidence>
<dbReference type="EMBL" id="ADLO01000039">
    <property type="protein sequence ID" value="KGF56536.1"/>
    <property type="molecule type" value="Genomic_DNA"/>
</dbReference>
<sequence length="56" mass="5867">MTGMLAVGVLLIALGVVFLAVPLEQLQKVFRRMRSRIGTKIGGAVLVAAGIALALY</sequence>
<feature type="transmembrane region" description="Helical" evidence="1">
    <location>
        <begin position="6"/>
        <end position="25"/>
    </location>
</feature>
<dbReference type="PATRIC" id="fig|742738.3.peg.982"/>
<feature type="transmembrane region" description="Helical" evidence="1">
    <location>
        <begin position="37"/>
        <end position="55"/>
    </location>
</feature>
<evidence type="ECO:0000313" key="2">
    <source>
        <dbReference type="EMBL" id="KGF56536.1"/>
    </source>
</evidence>
<dbReference type="Proteomes" id="UP000029585">
    <property type="component" value="Unassembled WGS sequence"/>
</dbReference>
<gene>
    <name evidence="2" type="ORF">HMPREF9460_00950</name>
</gene>
<dbReference type="HOGENOM" id="CLU_3006153_0_0_9"/>
<comment type="caution">
    <text evidence="2">The sequence shown here is derived from an EMBL/GenBank/DDBJ whole genome shotgun (WGS) entry which is preliminary data.</text>
</comment>
<keyword evidence="3" id="KW-1185">Reference proteome</keyword>
<dbReference type="RefSeq" id="WP_007491488.1">
    <property type="nucleotide sequence ID" value="NZ_KN174162.1"/>
</dbReference>
<evidence type="ECO:0000256" key="1">
    <source>
        <dbReference type="SAM" id="Phobius"/>
    </source>
</evidence>
<keyword evidence="1" id="KW-1133">Transmembrane helix</keyword>
<dbReference type="GeneID" id="63975104"/>
<reference evidence="2 3" key="1">
    <citation type="submission" date="2011-08" db="EMBL/GenBank/DDBJ databases">
        <title>The Genome Sequence of Clostridium orbiscindens 1_3_50AFAA.</title>
        <authorList>
            <consortium name="The Broad Institute Genome Sequencing Platform"/>
            <person name="Earl A."/>
            <person name="Ward D."/>
            <person name="Feldgarden M."/>
            <person name="Gevers D."/>
            <person name="Daigneault M."/>
            <person name="Strauss J."/>
            <person name="Allen-Vercoe E."/>
            <person name="Young S.K."/>
            <person name="Zeng Q."/>
            <person name="Gargeya S."/>
            <person name="Fitzgerald M."/>
            <person name="Haas B."/>
            <person name="Abouelleil A."/>
            <person name="Alvarado L."/>
            <person name="Arachchi H.M."/>
            <person name="Berlin A."/>
            <person name="Brown A."/>
            <person name="Chapman S.B."/>
            <person name="Chen Z."/>
            <person name="Dunbar C."/>
            <person name="Freedman E."/>
            <person name="Gearin G."/>
            <person name="Gellesch M."/>
            <person name="Goldberg J."/>
            <person name="Griggs A."/>
            <person name="Gujja S."/>
            <person name="Heiman D."/>
            <person name="Howarth C."/>
            <person name="Larson L."/>
            <person name="Lui A."/>
            <person name="MacDonald P.J.P."/>
            <person name="Montmayeur A."/>
            <person name="Murphy C."/>
            <person name="Neiman D."/>
            <person name="Pearson M."/>
            <person name="Priest M."/>
            <person name="Roberts A."/>
            <person name="Saif S."/>
            <person name="Shea T."/>
            <person name="Shenoy N."/>
            <person name="Sisk P."/>
            <person name="Stolte C."/>
            <person name="Sykes S."/>
            <person name="Wortman J."/>
            <person name="Nusbaum C."/>
            <person name="Birren B."/>
        </authorList>
    </citation>
    <scope>NUCLEOTIDE SEQUENCE [LARGE SCALE GENOMIC DNA]</scope>
    <source>
        <strain evidence="2 3">1_3_50AFAA</strain>
    </source>
</reference>
<dbReference type="AlphaFoldDB" id="A0A096BBV6"/>
<protein>
    <submittedName>
        <fullName evidence="2">Uncharacterized protein</fullName>
    </submittedName>
</protein>